<keyword evidence="1" id="KW-0808">Transferase</keyword>
<reference evidence="1" key="1">
    <citation type="journal article" date="2019" name="Sci. Rep.">
        <title>Draft genome of Tanacetum cinerariifolium, the natural source of mosquito coil.</title>
        <authorList>
            <person name="Yamashiro T."/>
            <person name="Shiraishi A."/>
            <person name="Satake H."/>
            <person name="Nakayama K."/>
        </authorList>
    </citation>
    <scope>NUCLEOTIDE SEQUENCE</scope>
</reference>
<name>A0A699SDE9_TANCI</name>
<accession>A0A699SDE9</accession>
<sequence length="207" mass="23257">TYRSSVIPEQNSHQPLLPYPLSLNKEKLQHKSDIHEKLLGLANTSLTKNCSAVLLKKLPEKLRDPGKFLIPCDFPELKKCMELANLGASINLMPLFVWKELMLPELIPIRVTLELANRSVAYPAGIADDFCVQVGKFTFPANFVVVNYDVNPCVPLILGRPFLRTARALADVYGEELQLRDGDEKLIFHADSTSKYPHKNGNESINM</sequence>
<dbReference type="GO" id="GO:0003964">
    <property type="term" value="F:RNA-directed DNA polymerase activity"/>
    <property type="evidence" value="ECO:0007669"/>
    <property type="project" value="UniProtKB-KW"/>
</dbReference>
<organism evidence="1">
    <name type="scientific">Tanacetum cinerariifolium</name>
    <name type="common">Dalmatian daisy</name>
    <name type="synonym">Chrysanthemum cinerariifolium</name>
    <dbReference type="NCBI Taxonomy" id="118510"/>
    <lineage>
        <taxon>Eukaryota</taxon>
        <taxon>Viridiplantae</taxon>
        <taxon>Streptophyta</taxon>
        <taxon>Embryophyta</taxon>
        <taxon>Tracheophyta</taxon>
        <taxon>Spermatophyta</taxon>
        <taxon>Magnoliopsida</taxon>
        <taxon>eudicotyledons</taxon>
        <taxon>Gunneridae</taxon>
        <taxon>Pentapetalae</taxon>
        <taxon>asterids</taxon>
        <taxon>campanulids</taxon>
        <taxon>Asterales</taxon>
        <taxon>Asteraceae</taxon>
        <taxon>Asteroideae</taxon>
        <taxon>Anthemideae</taxon>
        <taxon>Anthemidinae</taxon>
        <taxon>Tanacetum</taxon>
    </lineage>
</organism>
<evidence type="ECO:0000313" key="1">
    <source>
        <dbReference type="EMBL" id="GFC95689.1"/>
    </source>
</evidence>
<proteinExistence type="predicted"/>
<dbReference type="AlphaFoldDB" id="A0A699SDE9"/>
<dbReference type="PANTHER" id="PTHR33067:SF9">
    <property type="entry name" value="RNA-DIRECTED DNA POLYMERASE"/>
    <property type="match status" value="1"/>
</dbReference>
<dbReference type="Gene3D" id="2.40.70.10">
    <property type="entry name" value="Acid Proteases"/>
    <property type="match status" value="1"/>
</dbReference>
<feature type="non-terminal residue" evidence="1">
    <location>
        <position position="207"/>
    </location>
</feature>
<keyword evidence="1" id="KW-0548">Nucleotidyltransferase</keyword>
<dbReference type="EMBL" id="BKCJ011155917">
    <property type="protein sequence ID" value="GFC95689.1"/>
    <property type="molecule type" value="Genomic_DNA"/>
</dbReference>
<feature type="non-terminal residue" evidence="1">
    <location>
        <position position="1"/>
    </location>
</feature>
<keyword evidence="1" id="KW-0695">RNA-directed DNA polymerase</keyword>
<dbReference type="CDD" id="cd00303">
    <property type="entry name" value="retropepsin_like"/>
    <property type="match status" value="1"/>
</dbReference>
<dbReference type="PANTHER" id="PTHR33067">
    <property type="entry name" value="RNA-DIRECTED DNA POLYMERASE-RELATED"/>
    <property type="match status" value="1"/>
</dbReference>
<dbReference type="InterPro" id="IPR021109">
    <property type="entry name" value="Peptidase_aspartic_dom_sf"/>
</dbReference>
<protein>
    <submittedName>
        <fullName evidence="1">Reverse transcriptase domain-containing protein</fullName>
    </submittedName>
</protein>
<comment type="caution">
    <text evidence="1">The sequence shown here is derived from an EMBL/GenBank/DDBJ whole genome shotgun (WGS) entry which is preliminary data.</text>
</comment>
<gene>
    <name evidence="1" type="ORF">Tci_867659</name>
</gene>